<dbReference type="GO" id="GO:0005525">
    <property type="term" value="F:GTP binding"/>
    <property type="evidence" value="ECO:0007669"/>
    <property type="project" value="UniProtKB-KW"/>
</dbReference>
<evidence type="ECO:0000256" key="4">
    <source>
        <dbReference type="ARBA" id="ARBA00022483"/>
    </source>
</evidence>
<evidence type="ECO:0000256" key="3">
    <source>
        <dbReference type="ARBA" id="ARBA00012513"/>
    </source>
</evidence>
<evidence type="ECO:0000256" key="12">
    <source>
        <dbReference type="ARBA" id="ARBA00023028"/>
    </source>
</evidence>
<feature type="compositionally biased region" description="Low complexity" evidence="19">
    <location>
        <begin position="1612"/>
        <end position="1628"/>
    </location>
</feature>
<evidence type="ECO:0000256" key="13">
    <source>
        <dbReference type="ARBA" id="ARBA00023043"/>
    </source>
</evidence>
<dbReference type="InterPro" id="IPR002110">
    <property type="entry name" value="Ankyrin_rpt"/>
</dbReference>
<dbReference type="InterPro" id="IPR027417">
    <property type="entry name" value="P-loop_NTPase"/>
</dbReference>
<dbReference type="EnsemblMetazoa" id="ISCW022405-RA">
    <property type="protein sequence ID" value="ISCW022405-PA"/>
    <property type="gene ID" value="ISCW022405"/>
</dbReference>
<dbReference type="EMBL" id="ABJB010614346">
    <property type="status" value="NOT_ANNOTATED_CDS"/>
    <property type="molecule type" value="Genomic_DNA"/>
</dbReference>
<dbReference type="Pfam" id="PF00023">
    <property type="entry name" value="Ank"/>
    <property type="match status" value="1"/>
</dbReference>
<dbReference type="SMART" id="SM00248">
    <property type="entry name" value="ANK"/>
    <property type="match status" value="8"/>
</dbReference>
<dbReference type="VEuPathDB" id="VectorBase:ISCP_036541"/>
<dbReference type="Gene3D" id="3.30.70.1390">
    <property type="entry name" value="ROC domain from the Parkinson's disease-associated leucine-rich repeat kinase 2"/>
    <property type="match status" value="1"/>
</dbReference>
<dbReference type="EMBL" id="ABJB010385309">
    <property type="status" value="NOT_ANNOTATED_CDS"/>
    <property type="molecule type" value="Genomic_DNA"/>
</dbReference>
<dbReference type="InterPro" id="IPR036770">
    <property type="entry name" value="Ankyrin_rpt-contain_sf"/>
</dbReference>
<dbReference type="Pfam" id="PF00069">
    <property type="entry name" value="Pkinase"/>
    <property type="match status" value="1"/>
</dbReference>
<evidence type="ECO:0000313" key="24">
    <source>
        <dbReference type="Proteomes" id="UP000001555"/>
    </source>
</evidence>
<dbReference type="InterPro" id="IPR036388">
    <property type="entry name" value="WH-like_DNA-bd_sf"/>
</dbReference>
<dbReference type="VEuPathDB" id="VectorBase:ISCI022405"/>
<evidence type="ECO:0000256" key="16">
    <source>
        <dbReference type="ARBA" id="ARBA00047899"/>
    </source>
</evidence>
<dbReference type="EMBL" id="ABJB011063761">
    <property type="status" value="NOT_ANNOTATED_CDS"/>
    <property type="molecule type" value="Genomic_DNA"/>
</dbReference>
<dbReference type="InterPro" id="IPR032171">
    <property type="entry name" value="COR-A"/>
</dbReference>
<evidence type="ECO:0007829" key="25">
    <source>
        <dbReference type="PeptideAtlas" id="B7QGJ2"/>
    </source>
</evidence>
<evidence type="ECO:0000256" key="17">
    <source>
        <dbReference type="ARBA" id="ARBA00048679"/>
    </source>
</evidence>
<dbReference type="GO" id="GO:0006887">
    <property type="term" value="P:exocytosis"/>
    <property type="evidence" value="ECO:0007669"/>
    <property type="project" value="UniProtKB-KW"/>
</dbReference>
<dbReference type="SUPFAM" id="SSF52047">
    <property type="entry name" value="RNI-like"/>
    <property type="match status" value="1"/>
</dbReference>
<evidence type="ECO:0000256" key="10">
    <source>
        <dbReference type="ARBA" id="ARBA00022777"/>
    </source>
</evidence>
<dbReference type="InterPro" id="IPR011009">
    <property type="entry name" value="Kinase-like_dom_sf"/>
</dbReference>
<dbReference type="Gene3D" id="1.25.40.20">
    <property type="entry name" value="Ankyrin repeat-containing domain"/>
    <property type="match status" value="3"/>
</dbReference>
<evidence type="ECO:0000256" key="15">
    <source>
        <dbReference type="ARBA" id="ARBA00023298"/>
    </source>
</evidence>
<dbReference type="InterPro" id="IPR003591">
    <property type="entry name" value="Leu-rich_rpt_typical-subtyp"/>
</dbReference>
<name>B7QGJ2_IXOSC</name>
<dbReference type="Pfam" id="PF16095">
    <property type="entry name" value="COR-A"/>
    <property type="match status" value="1"/>
</dbReference>
<keyword evidence="10" id="KW-0418">Kinase</keyword>
<dbReference type="InterPro" id="IPR020859">
    <property type="entry name" value="ROC"/>
</dbReference>
<dbReference type="PANTHER" id="PTHR24198">
    <property type="entry name" value="ANKYRIN REPEAT AND PROTEIN KINASE DOMAIN-CONTAINING PROTEIN"/>
    <property type="match status" value="1"/>
</dbReference>
<keyword evidence="8" id="KW-0677">Repeat</keyword>
<comment type="cofactor">
    <cofactor evidence="1">
        <name>Mg(2+)</name>
        <dbReference type="ChEBI" id="CHEBI:18420"/>
    </cofactor>
</comment>
<evidence type="ECO:0000256" key="2">
    <source>
        <dbReference type="ARBA" id="ARBA00004175"/>
    </source>
</evidence>
<dbReference type="InterPro" id="IPR008271">
    <property type="entry name" value="Ser/Thr_kinase_AS"/>
</dbReference>
<dbReference type="InParanoid" id="B7QGJ2"/>
<dbReference type="EMBL" id="ABJB010674802">
    <property type="status" value="NOT_ANNOTATED_CDS"/>
    <property type="molecule type" value="Genomic_DNA"/>
</dbReference>
<feature type="region of interest" description="Disordered" evidence="19">
    <location>
        <begin position="1599"/>
        <end position="1632"/>
    </location>
</feature>
<dbReference type="EMBL" id="DS931786">
    <property type="protein sequence ID" value="EEC17964.1"/>
    <property type="molecule type" value="Genomic_DNA"/>
</dbReference>
<dbReference type="EMBL" id="ABJB010618576">
    <property type="status" value="NOT_ANNOTATED_CDS"/>
    <property type="molecule type" value="Genomic_DNA"/>
</dbReference>
<dbReference type="PRINTS" id="PR00449">
    <property type="entry name" value="RASTRNSFRMNG"/>
</dbReference>
<feature type="domain" description="Roc" evidence="21">
    <location>
        <begin position="980"/>
        <end position="1197"/>
    </location>
</feature>
<dbReference type="EMBL" id="ABJB010438919">
    <property type="status" value="NOT_ANNOTATED_CDS"/>
    <property type="molecule type" value="Genomic_DNA"/>
</dbReference>
<dbReference type="SMART" id="SM00369">
    <property type="entry name" value="LRR_TYP"/>
    <property type="match status" value="8"/>
</dbReference>
<dbReference type="GO" id="GO:0044218">
    <property type="term" value="C:other organism cell membrane"/>
    <property type="evidence" value="ECO:0007669"/>
    <property type="project" value="UniProtKB-KW"/>
</dbReference>
<accession>B7QGJ2</accession>
<evidence type="ECO:0000256" key="5">
    <source>
        <dbReference type="ARBA" id="ARBA00022537"/>
    </source>
</evidence>
<gene>
    <name evidence="22" type="ORF">IscW_ISCW022405</name>
</gene>
<protein>
    <recommendedName>
        <fullName evidence="3">non-specific serine/threonine protein kinase</fullName>
        <ecNumber evidence="3">2.7.11.1</ecNumber>
    </recommendedName>
</protein>
<dbReference type="InterPro" id="IPR057263">
    <property type="entry name" value="COR-B"/>
</dbReference>
<keyword evidence="9" id="KW-0547">Nucleotide-binding</keyword>
<keyword evidence="5" id="KW-1052">Target cell membrane</keyword>
<keyword evidence="7" id="KW-0808">Transferase</keyword>
<sequence length="2382" mass="263055">MADDDDQEGYPGELLHQAALWGNAELVEDLLNGEQTPLHVAAELGNASTVKLLLEYGADLLALDGDGLTATDIADRAGHAQVVELLRCLASACSSGNVEGSRKLLEQLGSQAESVVNSISGGSNTLLYKACEDGHKDIVNLLLEFGADGRIHPVTQYSPLYIACYYGRKDIVRILLEHFPELIREPTMEHWLPLHAAALSGHVAILELLLSHSYPSRVLQLFVDPSGRWEYTLAFDVNAQDVTGQSALYMAACLGNQRLVDCLLRFRVWGKQVLTAEDAQQSSPRQGEAPPKTRVQSIVTRLNLASGGEPPPREVQISPLCVDLYCNQQRETALHVAVRKRHYALAAALLKAGASANLPIRDAGQGSVSSALVEACANRDSQMVDLLLRHGARDDDCRALQVAMQSEGDNERLLSKLLSLKAHKDPEYKINKKALEAIEGPLFTATLLPNVPVMVNWHGQRCLNRLADRWLVDASMSHNIKLKLNPQVREPALGAITRLDVSSNQLEDLPSCVSTCCRPASADGLPEQAGDLARDWPNVGSRFWRSSTFRTTGWTASLVGCSGCPVSSLLDLSNNKLQTLPMELWTAPRLRDLNVSMNMLSSLPSCIPQRLRPQGEDVGQSQEPDTRPHEGPQAPVPCMRQDLHHHSVWRSSLEVVDAALEECAPSDKQSRLSSMNLSHNAFECLPPMLACCAGQMSRLNLSYNALTSMGPLGAYPVGLRHLDLSSNRLSAWPPARAPESLALCYAPEPQGRSSPKAIKPHSSASKKGWCGACPHRRHTRLENLRTLALANNQFHSLQLTLDEEQEDEDRRSLDSADPRVVDAALEECAPSDKQSRLSSMNLSHNAFECLPPMLACCAGQMSRLNLSYNALTSMGPLGAYPEPLSSRGRLLFPNLSMLDVSNNLLSEVPVCLSEHSAMSVLNLSGNVGISQLPPELGLLGKLWNLNLRGCSLQDRLRCMVDSRKYKTMDIVGYLKSILEDAKPYARMKLMIVGVQGIGKTSLLEQLRQEGTGSYRRKPPEHWGKRMGHKSLSLKTPKGVTLSTVGVDVGDWVYEKKGRGPNTYGPVTFRTWDFGGQREYYTTHQYFLSKRSLYLVVWRMTDGERGVKGIHQWLINIQARAPNSPVIIVGTHHDLVREALPSGYSDELQSLIRERFIHVVDADKCGLPRVLDTVEVSCRTRHNIRHLCNLIYDVVFDLRCPGSKERLLEQKIPATYLALEDVVAYLAVERRLQGKDPVLHSEQYRMLVMHELQHKFDIVFRDMAELNQATAFLHDNGVLLHYEDSTLKDLYFLDPQWLCDMLAHVVTIREINPFARNGIMRLEDLQHVFRSSQCAPADAQGYILSLLNKFEAALTWDGRTLLIPSLLPSEELLRSGLPGADVRVQPCIQRLLVLSYLPSGFWARLITRILADDLVVESLRAYFPSPPDKDLLGALSSRRAEWVCWQTGLELRYLDAPLLRVREMVPHLGGAKLLAVQLKVQIEGHWSRVDTAGAVVIEVLLPCHRLKVNGTVLKPSRESTAKLLSLAVDHIDTLLEDWYPTLGTRFVHTSEGRFLVTRLVPCPQCVARVPDAEGAWRGAAHEGATGDLWQLSEKGPWGDLHLAPLSSDRNRGSSRGSSDSGVDSQSSSRKPSMEGFVDAMAGQQSESPQPPKGLPSEDVVYGFMVEECILSAYERKMVTCPDHGDLRLAKISPDMVFMDLGERFLISSDNIRRGKMLGRGAFGFVFRATMKQRKETCTLCPQAAWTKWQRDPLQYACKAYCTARQELSILLSLRHPHILSLVGVCCQPLSLVLHLAPKGALDALLRDHRRSGAHLPLHALQATIVQVAKALEYLHQQHIIYRDLKSENVLVWAFPAPFETGPSPVDVKLADYGISRATLPTGTKGFGGTEGFMAPEIMRYNGEEEYTDKVDCFSFGMFMYELLTLRLPFEGTGLRQGPHSGWRTAPLHQQVVGGTFWVHSQEIAYPGYLLDLMVSCWAQQPRDRPSASQIVSIATAPEFTHLLDVVSLEKSESVLCAGVACLPSAQEQEMSCELWLARMGRHIDLLSCSSTGWADLKTLPIEDVTVTCLCVVNDSVWLGDSRAVVHIYGLQTYTEVSSFSLTPDCATVCALRGMLHLESVGRVALFTGGGGRLWLCHDNSLHGDALQELDAPGALSLCALQLGDNGCELWCGKAQGAIAIYPLRGSVVSGQEVVNHYEPPQDNFVVSCLCSSSEGQPTVWSYVYPGCVVYQWDCASRSILHRLDCSKLAPCSESLLSISIEEHLTPGRCQVTTMALVDTELYVGTTWGCLVVAEASTMRPITVFRPFEEEVKAILCLPPDGRRPPATQGGAESPVPSQRPSALVATVGKGYRNLLGRYLPTGGDCLHQNMHAILWRTDPWAEP</sequence>
<dbReference type="STRING" id="6945.B7QGJ2"/>
<keyword evidence="15" id="KW-1053">Target membrane</keyword>
<dbReference type="Gene3D" id="1.10.510.10">
    <property type="entry name" value="Transferase(Phosphotransferase) domain 1"/>
    <property type="match status" value="1"/>
</dbReference>
<dbReference type="GO" id="GO:0005524">
    <property type="term" value="F:ATP binding"/>
    <property type="evidence" value="ECO:0007669"/>
    <property type="project" value="UniProtKB-KW"/>
</dbReference>
<dbReference type="GO" id="GO:0009966">
    <property type="term" value="P:regulation of signal transduction"/>
    <property type="evidence" value="ECO:0007669"/>
    <property type="project" value="UniProtKB-ARBA"/>
</dbReference>
<dbReference type="VEuPathDB" id="VectorBase:ISCW022405"/>
<dbReference type="FunFam" id="3.30.70.1390:FF:000004">
    <property type="entry name" value="Leucine-rich repeat kinase, isoform C"/>
    <property type="match status" value="1"/>
</dbReference>
<comment type="subcellular location">
    <subcellularLocation>
        <location evidence="2">Target cell membrane</location>
    </subcellularLocation>
</comment>
<dbReference type="InterPro" id="IPR032675">
    <property type="entry name" value="LRR_dom_sf"/>
</dbReference>
<dbReference type="SUPFAM" id="SSF56112">
    <property type="entry name" value="Protein kinase-like (PK-like)"/>
    <property type="match status" value="1"/>
</dbReference>
<dbReference type="InterPro" id="IPR011047">
    <property type="entry name" value="Quinoprotein_ADH-like_sf"/>
</dbReference>
<dbReference type="PaxDb" id="6945-B7QGJ2"/>
<dbReference type="FunCoup" id="B7QGJ2">
    <property type="interactions" value="475"/>
</dbReference>
<keyword evidence="5" id="KW-0472">Membrane</keyword>
<dbReference type="InterPro" id="IPR000719">
    <property type="entry name" value="Prot_kinase_dom"/>
</dbReference>
<dbReference type="EMBL" id="ABJB010378270">
    <property type="status" value="NOT_ANNOTATED_CDS"/>
    <property type="molecule type" value="Genomic_DNA"/>
</dbReference>
<feature type="region of interest" description="Disordered" evidence="19">
    <location>
        <begin position="606"/>
        <end position="636"/>
    </location>
</feature>
<keyword evidence="6" id="KW-0433">Leucine-rich repeat</keyword>
<dbReference type="Proteomes" id="UP000001555">
    <property type="component" value="Unassembled WGS sequence"/>
</dbReference>
<evidence type="ECO:0000256" key="7">
    <source>
        <dbReference type="ARBA" id="ARBA00022679"/>
    </source>
</evidence>
<evidence type="ECO:0000259" key="21">
    <source>
        <dbReference type="PROSITE" id="PS51424"/>
    </source>
</evidence>
<dbReference type="Pfam" id="PF08477">
    <property type="entry name" value="Roc"/>
    <property type="match status" value="1"/>
</dbReference>
<keyword evidence="4" id="KW-0268">Exocytosis</keyword>
<dbReference type="EC" id="2.7.11.1" evidence="3"/>
<reference evidence="22 24" key="1">
    <citation type="submission" date="2008-03" db="EMBL/GenBank/DDBJ databases">
        <title>Annotation of Ixodes scapularis.</title>
        <authorList>
            <consortium name="Ixodes scapularis Genome Project Consortium"/>
            <person name="Caler E."/>
            <person name="Hannick L.I."/>
            <person name="Bidwell S."/>
            <person name="Joardar V."/>
            <person name="Thiagarajan M."/>
            <person name="Amedeo P."/>
            <person name="Galinsky K.J."/>
            <person name="Schobel S."/>
            <person name="Inman J."/>
            <person name="Hostetler J."/>
            <person name="Miller J."/>
            <person name="Hammond M."/>
            <person name="Megy K."/>
            <person name="Lawson D."/>
            <person name="Kodira C."/>
            <person name="Sutton G."/>
            <person name="Meyer J."/>
            <person name="Hill C.A."/>
            <person name="Birren B."/>
            <person name="Nene V."/>
            <person name="Collins F."/>
            <person name="Alarcon-Chaidez F."/>
            <person name="Wikel S."/>
            <person name="Strausberg R."/>
        </authorList>
    </citation>
    <scope>NUCLEOTIDE SEQUENCE [LARGE SCALE GENOMIC DNA]</scope>
    <source>
        <strain evidence="24">Wikel</strain>
        <strain evidence="22">Wikel colony</strain>
    </source>
</reference>
<comment type="catalytic activity">
    <reaction evidence="17">
        <text>L-seryl-[protein] + ATP = O-phospho-L-seryl-[protein] + ADP + H(+)</text>
        <dbReference type="Rhea" id="RHEA:17989"/>
        <dbReference type="Rhea" id="RHEA-COMP:9863"/>
        <dbReference type="Rhea" id="RHEA-COMP:11604"/>
        <dbReference type="ChEBI" id="CHEBI:15378"/>
        <dbReference type="ChEBI" id="CHEBI:29999"/>
        <dbReference type="ChEBI" id="CHEBI:30616"/>
        <dbReference type="ChEBI" id="CHEBI:83421"/>
        <dbReference type="ChEBI" id="CHEBI:456216"/>
        <dbReference type="EC" id="2.7.11.1"/>
    </reaction>
</comment>
<dbReference type="PROSITE" id="PS50011">
    <property type="entry name" value="PROTEIN_KINASE_DOM"/>
    <property type="match status" value="1"/>
</dbReference>
<dbReference type="GO" id="GO:0005737">
    <property type="term" value="C:cytoplasm"/>
    <property type="evidence" value="ECO:0000318"/>
    <property type="project" value="GO_Central"/>
</dbReference>
<evidence type="ECO:0000256" key="14">
    <source>
        <dbReference type="ARBA" id="ARBA00023134"/>
    </source>
</evidence>
<keyword evidence="12" id="KW-0528">Neurotoxin</keyword>
<dbReference type="PROSITE" id="PS51424">
    <property type="entry name" value="ROC"/>
    <property type="match status" value="1"/>
</dbReference>
<dbReference type="Gene3D" id="3.40.50.300">
    <property type="entry name" value="P-loop containing nucleotide triphosphate hydrolases"/>
    <property type="match status" value="1"/>
</dbReference>
<dbReference type="SUPFAM" id="SSF52540">
    <property type="entry name" value="P-loop containing nucleoside triphosphate hydrolases"/>
    <property type="match status" value="1"/>
</dbReference>
<feature type="repeat" description="ANK" evidence="18">
    <location>
        <begin position="329"/>
        <end position="361"/>
    </location>
</feature>
<proteinExistence type="evidence at protein level"/>
<evidence type="ECO:0000256" key="9">
    <source>
        <dbReference type="ARBA" id="ARBA00022741"/>
    </source>
</evidence>
<dbReference type="EMBL" id="ABJB010125574">
    <property type="status" value="NOT_ANNOTATED_CDS"/>
    <property type="molecule type" value="Genomic_DNA"/>
</dbReference>
<feature type="repeat" description="ANK" evidence="18">
    <location>
        <begin position="33"/>
        <end position="65"/>
    </location>
</feature>
<evidence type="ECO:0000259" key="20">
    <source>
        <dbReference type="PROSITE" id="PS50011"/>
    </source>
</evidence>
<dbReference type="EMBL" id="ABJB010819159">
    <property type="status" value="NOT_ANNOTATED_CDS"/>
    <property type="molecule type" value="Genomic_DNA"/>
</dbReference>
<keyword evidence="12" id="KW-0638">Presynaptic neurotoxin</keyword>
<evidence type="ECO:0000256" key="6">
    <source>
        <dbReference type="ARBA" id="ARBA00022614"/>
    </source>
</evidence>
<dbReference type="Gene3D" id="3.80.10.10">
    <property type="entry name" value="Ribonuclease Inhibitor"/>
    <property type="match status" value="3"/>
</dbReference>
<dbReference type="Pfam" id="PF12796">
    <property type="entry name" value="Ank_2"/>
    <property type="match status" value="2"/>
</dbReference>
<evidence type="ECO:0000256" key="8">
    <source>
        <dbReference type="ARBA" id="ARBA00022737"/>
    </source>
</evidence>
<keyword evidence="13 18" id="KW-0040">ANK repeat</keyword>
<dbReference type="SUPFAM" id="SSF48403">
    <property type="entry name" value="Ankyrin repeat"/>
    <property type="match status" value="2"/>
</dbReference>
<dbReference type="GO" id="GO:0004672">
    <property type="term" value="F:protein kinase activity"/>
    <property type="evidence" value="ECO:0007669"/>
    <property type="project" value="InterPro"/>
</dbReference>
<feature type="region of interest" description="Disordered" evidence="19">
    <location>
        <begin position="2318"/>
        <end position="2338"/>
    </location>
</feature>
<keyword evidence="25" id="KW-1267">Proteomics identification</keyword>
<keyword evidence="14" id="KW-0342">GTP-binding</keyword>
<dbReference type="SUPFAM" id="SSF50998">
    <property type="entry name" value="Quinoprotein alcohol dehydrogenase-like"/>
    <property type="match status" value="1"/>
</dbReference>
<evidence type="ECO:0000256" key="11">
    <source>
        <dbReference type="ARBA" id="ARBA00022840"/>
    </source>
</evidence>
<feature type="domain" description="Protein kinase" evidence="20">
    <location>
        <begin position="1710"/>
        <end position="1998"/>
    </location>
</feature>
<evidence type="ECO:0000256" key="18">
    <source>
        <dbReference type="PROSITE-ProRule" id="PRU00023"/>
    </source>
</evidence>
<dbReference type="GO" id="GO:0044231">
    <property type="term" value="C:host cell presynaptic membrane"/>
    <property type="evidence" value="ECO:0007669"/>
    <property type="project" value="UniProtKB-KW"/>
</dbReference>
<keyword evidence="24" id="KW-1185">Reference proteome</keyword>
<keyword evidence="11" id="KW-0067">ATP-binding</keyword>
<dbReference type="EMBL" id="ABJB010089065">
    <property type="status" value="NOT_ANNOTATED_CDS"/>
    <property type="molecule type" value="Genomic_DNA"/>
</dbReference>
<evidence type="ECO:0000256" key="1">
    <source>
        <dbReference type="ARBA" id="ARBA00001946"/>
    </source>
</evidence>
<dbReference type="PROSITE" id="PS00108">
    <property type="entry name" value="PROTEIN_KINASE_ST"/>
    <property type="match status" value="1"/>
</dbReference>
<dbReference type="FunFam" id="3.40.50.300:FF:001518">
    <property type="entry name" value="Leucine-rich repeat kinase, isoform C"/>
    <property type="match status" value="1"/>
</dbReference>
<dbReference type="OrthoDB" id="10252328at2759"/>
<dbReference type="SMART" id="SM00364">
    <property type="entry name" value="LRR_BAC"/>
    <property type="match status" value="6"/>
</dbReference>
<dbReference type="PROSITE" id="PS50088">
    <property type="entry name" value="ANK_REPEAT"/>
    <property type="match status" value="3"/>
</dbReference>
<dbReference type="HOGENOM" id="CLU_000987_0_0_1"/>
<comment type="catalytic activity">
    <reaction evidence="16">
        <text>L-threonyl-[protein] + ATP = O-phospho-L-threonyl-[protein] + ADP + H(+)</text>
        <dbReference type="Rhea" id="RHEA:46608"/>
        <dbReference type="Rhea" id="RHEA-COMP:11060"/>
        <dbReference type="Rhea" id="RHEA-COMP:11605"/>
        <dbReference type="ChEBI" id="CHEBI:15378"/>
        <dbReference type="ChEBI" id="CHEBI:30013"/>
        <dbReference type="ChEBI" id="CHEBI:30616"/>
        <dbReference type="ChEBI" id="CHEBI:61977"/>
        <dbReference type="ChEBI" id="CHEBI:456216"/>
        <dbReference type="EC" id="2.7.11.1"/>
    </reaction>
</comment>
<feature type="repeat" description="ANK" evidence="18">
    <location>
        <begin position="122"/>
        <end position="148"/>
    </location>
</feature>
<organism>
    <name type="scientific">Ixodes scapularis</name>
    <name type="common">Black-legged tick</name>
    <name type="synonym">Deer tick</name>
    <dbReference type="NCBI Taxonomy" id="6945"/>
    <lineage>
        <taxon>Eukaryota</taxon>
        <taxon>Metazoa</taxon>
        <taxon>Ecdysozoa</taxon>
        <taxon>Arthropoda</taxon>
        <taxon>Chelicerata</taxon>
        <taxon>Arachnida</taxon>
        <taxon>Acari</taxon>
        <taxon>Parasitiformes</taxon>
        <taxon>Ixodida</taxon>
        <taxon>Ixodoidea</taxon>
        <taxon>Ixodidae</taxon>
        <taxon>Ixodinae</taxon>
        <taxon>Ixodes</taxon>
    </lineage>
</organism>
<dbReference type="Pfam" id="PF25497">
    <property type="entry name" value="COR-B"/>
    <property type="match status" value="1"/>
</dbReference>
<dbReference type="Gene3D" id="1.10.10.10">
    <property type="entry name" value="Winged helix-like DNA-binding domain superfamily/Winged helix DNA-binding domain"/>
    <property type="match status" value="1"/>
</dbReference>
<reference evidence="23" key="2">
    <citation type="submission" date="2020-05" db="UniProtKB">
        <authorList>
            <consortium name="EnsemblMetazoa"/>
        </authorList>
    </citation>
    <scope>IDENTIFICATION</scope>
    <source>
        <strain evidence="23">wikel</strain>
    </source>
</reference>
<dbReference type="PANTHER" id="PTHR24198:SF169">
    <property type="entry name" value="NON-SPECIFIC SERINE_THREONINE PROTEIN KINASE"/>
    <property type="match status" value="1"/>
</dbReference>
<dbReference type="PROSITE" id="PS50297">
    <property type="entry name" value="ANK_REP_REGION"/>
    <property type="match status" value="3"/>
</dbReference>
<evidence type="ECO:0000313" key="23">
    <source>
        <dbReference type="EnsemblMetazoa" id="ISCW022405-PA"/>
    </source>
</evidence>
<evidence type="ECO:0000313" key="22">
    <source>
        <dbReference type="EMBL" id="EEC17964.1"/>
    </source>
</evidence>
<keyword evidence="12" id="KW-0800">Toxin</keyword>
<evidence type="ECO:0000256" key="19">
    <source>
        <dbReference type="SAM" id="MobiDB-lite"/>
    </source>
</evidence>
<dbReference type="SMART" id="SM00220">
    <property type="entry name" value="S_TKc"/>
    <property type="match status" value="1"/>
</dbReference>